<keyword evidence="4 5" id="KW-0472">Membrane</keyword>
<dbReference type="GO" id="GO:0015421">
    <property type="term" value="F:ABC-type oligopeptide transporter activity"/>
    <property type="evidence" value="ECO:0007669"/>
    <property type="project" value="TreeGrafter"/>
</dbReference>
<dbReference type="Gene3D" id="1.20.1560.10">
    <property type="entry name" value="ABC transporter type 1, transmembrane domain"/>
    <property type="match status" value="1"/>
</dbReference>
<keyword evidence="2 5" id="KW-0812">Transmembrane</keyword>
<comment type="subcellular location">
    <subcellularLocation>
        <location evidence="1">Cell membrane</location>
        <topology evidence="1">Multi-pass membrane protein</topology>
    </subcellularLocation>
</comment>
<evidence type="ECO:0000313" key="8">
    <source>
        <dbReference type="Proteomes" id="UP000831562"/>
    </source>
</evidence>
<evidence type="ECO:0000313" key="7">
    <source>
        <dbReference type="EMBL" id="UQF77588.1"/>
    </source>
</evidence>
<feature type="transmembrane region" description="Helical" evidence="5">
    <location>
        <begin position="113"/>
        <end position="133"/>
    </location>
</feature>
<sequence>MNKRLSHLFVIRKHMLLAALGLAIGYIVVAMLGIFTGDLIDSMLNVQAADGIWQKLGLLLLLSLVTLCLSFFLTVWIPQKLNLEAAVASSEVAISEFLKMSLRVFSKKKTGHYLNVVTMAAFVFSGVQIAVSVEFLGGLLAVVVLAIVAFTVNPWIGLLVLLYIPFYLVIIDYPSKKTNEILTESMKKRESWLDIGRRIIEEKFSINVLRAESYFENAYEAANDEYFLYVKRSSFFTALSKNLPSALSNFTQVVAIITGVMLLSIGQMSVGEILAAYLILSVLSEPLDTVCSVKSSYLAAKADIDVYLEHEKESQEPSGYEKLWNASLKPARKDRRGNSFSYFRRTRTFPYTSSQHSTRISRGGKRFQWLRQVFFRRSFGRLL</sequence>
<organism evidence="7 8">
    <name type="scientific">Lancefieldella parvula</name>
    <dbReference type="NCBI Taxonomy" id="1382"/>
    <lineage>
        <taxon>Bacteria</taxon>
        <taxon>Bacillati</taxon>
        <taxon>Actinomycetota</taxon>
        <taxon>Coriobacteriia</taxon>
        <taxon>Coriobacteriales</taxon>
        <taxon>Atopobiaceae</taxon>
        <taxon>Lancefieldella</taxon>
    </lineage>
</organism>
<evidence type="ECO:0000256" key="4">
    <source>
        <dbReference type="ARBA" id="ARBA00023136"/>
    </source>
</evidence>
<name>A0A9E7AMH8_9ACTN</name>
<keyword evidence="3 5" id="KW-1133">Transmembrane helix</keyword>
<dbReference type="InterPro" id="IPR039421">
    <property type="entry name" value="Type_1_exporter"/>
</dbReference>
<dbReference type="Proteomes" id="UP000831562">
    <property type="component" value="Chromosome"/>
</dbReference>
<dbReference type="GO" id="GO:0005524">
    <property type="term" value="F:ATP binding"/>
    <property type="evidence" value="ECO:0007669"/>
    <property type="project" value="InterPro"/>
</dbReference>
<accession>A0A9E7AMH8</accession>
<dbReference type="PROSITE" id="PS50929">
    <property type="entry name" value="ABC_TM1F"/>
    <property type="match status" value="1"/>
</dbReference>
<dbReference type="PANTHER" id="PTHR43394:SF1">
    <property type="entry name" value="ATP-BINDING CASSETTE SUB-FAMILY B MEMBER 10, MITOCHONDRIAL"/>
    <property type="match status" value="1"/>
</dbReference>
<reference evidence="7" key="1">
    <citation type="submission" date="2022-05" db="EMBL/GenBank/DDBJ databases">
        <title>Using nanopore sequencing to obtain complete genomes from saliva samples.</title>
        <authorList>
            <person name="Baker J.L."/>
        </authorList>
    </citation>
    <scope>NUCLEOTIDE SEQUENCE</scope>
    <source>
        <strain evidence="7">JCVI-JB-Lp32</strain>
    </source>
</reference>
<feature type="domain" description="ABC transmembrane type-1" evidence="6">
    <location>
        <begin position="16"/>
        <end position="287"/>
    </location>
</feature>
<dbReference type="SUPFAM" id="SSF90123">
    <property type="entry name" value="ABC transporter transmembrane region"/>
    <property type="match status" value="1"/>
</dbReference>
<protein>
    <submittedName>
        <fullName evidence="7">ABC transporter transmembrane domain-containing protein</fullName>
    </submittedName>
</protein>
<dbReference type="InterPro" id="IPR036640">
    <property type="entry name" value="ABC1_TM_sf"/>
</dbReference>
<gene>
    <name evidence="7" type="ORF">M3I19_04635</name>
</gene>
<feature type="transmembrane region" description="Helical" evidence="5">
    <location>
        <begin position="56"/>
        <end position="77"/>
    </location>
</feature>
<evidence type="ECO:0000259" key="6">
    <source>
        <dbReference type="PROSITE" id="PS50929"/>
    </source>
</evidence>
<feature type="transmembrane region" description="Helical" evidence="5">
    <location>
        <begin position="139"/>
        <end position="170"/>
    </location>
</feature>
<evidence type="ECO:0000256" key="2">
    <source>
        <dbReference type="ARBA" id="ARBA00022692"/>
    </source>
</evidence>
<evidence type="ECO:0000256" key="3">
    <source>
        <dbReference type="ARBA" id="ARBA00022989"/>
    </source>
</evidence>
<evidence type="ECO:0000256" key="5">
    <source>
        <dbReference type="SAM" id="Phobius"/>
    </source>
</evidence>
<feature type="transmembrane region" description="Helical" evidence="5">
    <location>
        <begin position="16"/>
        <end position="36"/>
    </location>
</feature>
<dbReference type="AlphaFoldDB" id="A0A9E7AMH8"/>
<dbReference type="InterPro" id="IPR011527">
    <property type="entry name" value="ABC1_TM_dom"/>
</dbReference>
<dbReference type="GO" id="GO:0005886">
    <property type="term" value="C:plasma membrane"/>
    <property type="evidence" value="ECO:0007669"/>
    <property type="project" value="UniProtKB-SubCell"/>
</dbReference>
<dbReference type="EMBL" id="CP097092">
    <property type="protein sequence ID" value="UQF77588.1"/>
    <property type="molecule type" value="Genomic_DNA"/>
</dbReference>
<dbReference type="Pfam" id="PF00664">
    <property type="entry name" value="ABC_membrane"/>
    <property type="match status" value="1"/>
</dbReference>
<proteinExistence type="predicted"/>
<dbReference type="PANTHER" id="PTHR43394">
    <property type="entry name" value="ATP-DEPENDENT PERMEASE MDL1, MITOCHONDRIAL"/>
    <property type="match status" value="1"/>
</dbReference>
<evidence type="ECO:0000256" key="1">
    <source>
        <dbReference type="ARBA" id="ARBA00004651"/>
    </source>
</evidence>